<dbReference type="RefSeq" id="WP_009518449.1">
    <property type="nucleotide sequence ID" value="NZ_CCAE010000021.1"/>
</dbReference>
<dbReference type="Proteomes" id="UP000028878">
    <property type="component" value="Unassembled WGS sequence"/>
</dbReference>
<name>A0A1L1PQF3_HYDIT</name>
<organism evidence="3 4">
    <name type="scientific">Hydrogenophaga intermedia</name>
    <dbReference type="NCBI Taxonomy" id="65786"/>
    <lineage>
        <taxon>Bacteria</taxon>
        <taxon>Pseudomonadati</taxon>
        <taxon>Pseudomonadota</taxon>
        <taxon>Betaproteobacteria</taxon>
        <taxon>Burkholderiales</taxon>
        <taxon>Comamonadaceae</taxon>
        <taxon>Hydrogenophaga</taxon>
    </lineage>
</organism>
<dbReference type="NCBIfam" id="TIGR02914">
    <property type="entry name" value="EpsI_fam"/>
    <property type="match status" value="1"/>
</dbReference>
<reference evidence="4" key="2">
    <citation type="submission" date="2014-11" db="EMBL/GenBank/DDBJ databases">
        <title>Draft genome sequence of Hydrogenophaga intermedia S1.</title>
        <authorList>
            <person name="Gan H.M."/>
            <person name="Chew T.H."/>
            <person name="Stolz A."/>
        </authorList>
    </citation>
    <scope>NUCLEOTIDE SEQUENCE [LARGE SCALE GENOMIC DNA]</scope>
    <source>
        <strain evidence="4">S1</strain>
    </source>
</reference>
<keyword evidence="1" id="KW-0732">Signal</keyword>
<keyword evidence="4" id="KW-1185">Reference proteome</keyword>
<evidence type="ECO:0000259" key="2">
    <source>
        <dbReference type="Pfam" id="PF11984"/>
    </source>
</evidence>
<protein>
    <recommendedName>
        <fullName evidence="2">Methanolan biosynthesis EpsI domain-containing protein</fullName>
    </recommendedName>
</protein>
<dbReference type="Pfam" id="PF11984">
    <property type="entry name" value="DUF3485"/>
    <property type="match status" value="1"/>
</dbReference>
<proteinExistence type="predicted"/>
<gene>
    <name evidence="3" type="ORF">BN948_02709</name>
</gene>
<dbReference type="EMBL" id="CCAE010000021">
    <property type="protein sequence ID" value="CDN88276.1"/>
    <property type="molecule type" value="Genomic_DNA"/>
</dbReference>
<dbReference type="InterPro" id="IPR014263">
    <property type="entry name" value="Methanolan_biosynth_EpsI"/>
</dbReference>
<feature type="chain" id="PRO_5009681641" description="Methanolan biosynthesis EpsI domain-containing protein" evidence="1">
    <location>
        <begin position="22"/>
        <end position="229"/>
    </location>
</feature>
<reference evidence="4" key="1">
    <citation type="submission" date="2014-02" db="EMBL/GenBank/DDBJ databases">
        <authorList>
            <person name="Gan H."/>
        </authorList>
    </citation>
    <scope>NUCLEOTIDE SEQUENCE [LARGE SCALE GENOMIC DNA]</scope>
    <source>
        <strain evidence="4">S1</strain>
    </source>
</reference>
<evidence type="ECO:0000256" key="1">
    <source>
        <dbReference type="SAM" id="SignalP"/>
    </source>
</evidence>
<dbReference type="AlphaFoldDB" id="A0A1L1PQF3"/>
<sequence length="229" mass="25389" precursor="true">MKQSWKHLVLMALMLTSAAMAAVMRPTGSLADDRAPIDLEAMVPTQFGEWREQTSVPVQIVDPEMQQTIDAIYTQVLTRTYMHASGYRVMLSIAYGKAQTDNLQLHLPEVCYPAQGFKLERIEKVPLTLGSDTITARRMQTHLGQRFEPVTYWTVVGDHITAGGLDKKLTELRYGLRGRIPDGMLVRVSSIDRDTAKAHGMQALFANALVGAIDPAVRSRFAGLHGVQP</sequence>
<feature type="domain" description="Methanolan biosynthesis EpsI" evidence="2">
    <location>
        <begin position="9"/>
        <end position="215"/>
    </location>
</feature>
<evidence type="ECO:0000313" key="3">
    <source>
        <dbReference type="EMBL" id="CDN88276.1"/>
    </source>
</evidence>
<accession>A0A1L1PQF3</accession>
<feature type="signal peptide" evidence="1">
    <location>
        <begin position="1"/>
        <end position="21"/>
    </location>
</feature>
<dbReference type="NCBIfam" id="NF045609">
    <property type="entry name" value="EpsI_type_B"/>
    <property type="match status" value="1"/>
</dbReference>
<dbReference type="InterPro" id="IPR054653">
    <property type="entry name" value="EpsI_type_B_pred"/>
</dbReference>
<evidence type="ECO:0000313" key="4">
    <source>
        <dbReference type="Proteomes" id="UP000028878"/>
    </source>
</evidence>